<proteinExistence type="predicted"/>
<sequence length="79" mass="8180">MSSPYMAAASPLVGHVTAMGLETSWAPSLHVIDPNEYLASTITGLPDTASDKLWCLSSNTSLLGLTVTSTPDGAWTLAS</sequence>
<organism evidence="1 2">
    <name type="scientific">Eragrostis curvula</name>
    <name type="common">weeping love grass</name>
    <dbReference type="NCBI Taxonomy" id="38414"/>
    <lineage>
        <taxon>Eukaryota</taxon>
        <taxon>Viridiplantae</taxon>
        <taxon>Streptophyta</taxon>
        <taxon>Embryophyta</taxon>
        <taxon>Tracheophyta</taxon>
        <taxon>Spermatophyta</taxon>
        <taxon>Magnoliopsida</taxon>
        <taxon>Liliopsida</taxon>
        <taxon>Poales</taxon>
        <taxon>Poaceae</taxon>
        <taxon>PACMAD clade</taxon>
        <taxon>Chloridoideae</taxon>
        <taxon>Eragrostideae</taxon>
        <taxon>Eragrostidinae</taxon>
        <taxon>Eragrostis</taxon>
    </lineage>
</organism>
<dbReference type="AlphaFoldDB" id="A0A5J9SXI9"/>
<comment type="caution">
    <text evidence="1">The sequence shown here is derived from an EMBL/GenBank/DDBJ whole genome shotgun (WGS) entry which is preliminary data.</text>
</comment>
<accession>A0A5J9SXI9</accession>
<feature type="non-terminal residue" evidence="1">
    <location>
        <position position="1"/>
    </location>
</feature>
<evidence type="ECO:0000313" key="2">
    <source>
        <dbReference type="Proteomes" id="UP000324897"/>
    </source>
</evidence>
<gene>
    <name evidence="1" type="ORF">EJB05_50751</name>
</gene>
<reference evidence="1 2" key="1">
    <citation type="journal article" date="2019" name="Sci. Rep.">
        <title>A high-quality genome of Eragrostis curvula grass provides insights into Poaceae evolution and supports new strategies to enhance forage quality.</title>
        <authorList>
            <person name="Carballo J."/>
            <person name="Santos B.A.C.M."/>
            <person name="Zappacosta D."/>
            <person name="Garbus I."/>
            <person name="Selva J.P."/>
            <person name="Gallo C.A."/>
            <person name="Diaz A."/>
            <person name="Albertini E."/>
            <person name="Caccamo M."/>
            <person name="Echenique V."/>
        </authorList>
    </citation>
    <scope>NUCLEOTIDE SEQUENCE [LARGE SCALE GENOMIC DNA]</scope>
    <source>
        <strain evidence="2">cv. Victoria</strain>
        <tissue evidence="1">Leaf</tissue>
    </source>
</reference>
<dbReference type="Gramene" id="TVU03720">
    <property type="protein sequence ID" value="TVU03720"/>
    <property type="gene ID" value="EJB05_50751"/>
</dbReference>
<dbReference type="Proteomes" id="UP000324897">
    <property type="component" value="Unassembled WGS sequence"/>
</dbReference>
<dbReference type="EMBL" id="RWGY01000156">
    <property type="protein sequence ID" value="TVU03720.1"/>
    <property type="molecule type" value="Genomic_DNA"/>
</dbReference>
<evidence type="ECO:0000313" key="1">
    <source>
        <dbReference type="EMBL" id="TVU03720.1"/>
    </source>
</evidence>
<keyword evidence="2" id="KW-1185">Reference proteome</keyword>
<name>A0A5J9SXI9_9POAL</name>
<protein>
    <submittedName>
        <fullName evidence="1">Uncharacterized protein</fullName>
    </submittedName>
</protein>